<dbReference type="PANTHER" id="PTHR22761:SF10">
    <property type="entry name" value="GH13992P"/>
    <property type="match status" value="1"/>
</dbReference>
<dbReference type="InterPro" id="IPR005024">
    <property type="entry name" value="Snf7_fam"/>
</dbReference>
<evidence type="ECO:0008006" key="6">
    <source>
        <dbReference type="Google" id="ProtNLM"/>
    </source>
</evidence>
<dbReference type="Pfam" id="PF25880">
    <property type="entry name" value="WHD_CHMP7_1st"/>
    <property type="match status" value="1"/>
</dbReference>
<dbReference type="Pfam" id="PF03357">
    <property type="entry name" value="Snf7"/>
    <property type="match status" value="1"/>
</dbReference>
<evidence type="ECO:0000256" key="1">
    <source>
        <dbReference type="ARBA" id="ARBA00004177"/>
    </source>
</evidence>
<comment type="similarity">
    <text evidence="2">Belongs to the SNF7 family.</text>
</comment>
<name>A0AAV8ZB76_9CUCU</name>
<dbReference type="AlphaFoldDB" id="A0AAV8ZB76"/>
<dbReference type="GO" id="GO:0000815">
    <property type="term" value="C:ESCRT III complex"/>
    <property type="evidence" value="ECO:0007669"/>
    <property type="project" value="TreeGrafter"/>
</dbReference>
<protein>
    <recommendedName>
        <fullName evidence="6">Charged multivesicular body protein 7</fullName>
    </recommendedName>
</protein>
<comment type="subcellular location">
    <subcellularLocation>
        <location evidence="1">Endosome</location>
    </subcellularLocation>
</comment>
<evidence type="ECO:0000313" key="5">
    <source>
        <dbReference type="Proteomes" id="UP001162162"/>
    </source>
</evidence>
<comment type="caution">
    <text evidence="4">The sequence shown here is derived from an EMBL/GenBank/DDBJ whole genome shotgun (WGS) entry which is preliminary data.</text>
</comment>
<dbReference type="GO" id="GO:0032511">
    <property type="term" value="P:late endosome to vacuole transport via multivesicular body sorting pathway"/>
    <property type="evidence" value="ECO:0007669"/>
    <property type="project" value="TreeGrafter"/>
</dbReference>
<dbReference type="Proteomes" id="UP001162162">
    <property type="component" value="Unassembled WGS sequence"/>
</dbReference>
<gene>
    <name evidence="4" type="ORF">NQ318_014674</name>
</gene>
<keyword evidence="3" id="KW-0967">Endosome</keyword>
<organism evidence="4 5">
    <name type="scientific">Aromia moschata</name>
    <dbReference type="NCBI Taxonomy" id="1265417"/>
    <lineage>
        <taxon>Eukaryota</taxon>
        <taxon>Metazoa</taxon>
        <taxon>Ecdysozoa</taxon>
        <taxon>Arthropoda</taxon>
        <taxon>Hexapoda</taxon>
        <taxon>Insecta</taxon>
        <taxon>Pterygota</taxon>
        <taxon>Neoptera</taxon>
        <taxon>Endopterygota</taxon>
        <taxon>Coleoptera</taxon>
        <taxon>Polyphaga</taxon>
        <taxon>Cucujiformia</taxon>
        <taxon>Chrysomeloidea</taxon>
        <taxon>Cerambycidae</taxon>
        <taxon>Cerambycinae</taxon>
        <taxon>Callichromatini</taxon>
        <taxon>Aromia</taxon>
    </lineage>
</organism>
<evidence type="ECO:0000256" key="3">
    <source>
        <dbReference type="ARBA" id="ARBA00022753"/>
    </source>
</evidence>
<dbReference type="EMBL" id="JAPWTK010000005">
    <property type="protein sequence ID" value="KAJ8961427.1"/>
    <property type="molecule type" value="Genomic_DNA"/>
</dbReference>
<proteinExistence type="inferred from homology"/>
<dbReference type="GO" id="GO:0009898">
    <property type="term" value="C:cytoplasmic side of plasma membrane"/>
    <property type="evidence" value="ECO:0007669"/>
    <property type="project" value="TreeGrafter"/>
</dbReference>
<accession>A0AAV8ZB76</accession>
<dbReference type="PANTHER" id="PTHR22761">
    <property type="entry name" value="CHARGED MULTIVESICULAR BODY PROTEIN"/>
    <property type="match status" value="1"/>
</dbReference>
<sequence length="500" mass="57134">MKPFKQKLKNAHLRRSDEAIFTTYGTVNSQNMRHWAQENPEWVINCRRKYSHKIPIDHLPESLKDEKRINVLFAPLRSRRVNAKDWDSKMSSWKSIIKLYCDCNDVYSFTLSALNSIFIRNGRPPSCLTEVISEMLKTGEIQTTDDFLKRSLDTWSEWATNVLIKMPLSWSYNKIKNSIFTYSDKNIVYVHLEVIKSKCDSLLASVPNKNKNKLISLHDLLIILGKGTDQAENVKLLLHYLCIQRKIAATKLNKTFLIKFGDGSKVMQISDIDIGIYTLEKNEKLLAKNMELLEDEIQTCHKDAKLHLSKNHRQLSVLQGQSQELSKEKNMNWKKRLEKKGNALHNIQMLLEQIHETHSDVHVWEAYKNALSAFNTTFKDTGLSEEAIEDTMINLGDMLERHEDIQSALARPAMDLNESDLEEELAELLKDDANDQPPDDSGITSDLEKQMEKLSLNLPVVPSNSPNVTIEEDGNGFSAPCCTDGSGRCCGFVRLPARKG</sequence>
<keyword evidence="5" id="KW-1185">Reference proteome</keyword>
<reference evidence="4" key="1">
    <citation type="journal article" date="2023" name="Insect Mol. Biol.">
        <title>Genome sequencing provides insights into the evolution of gene families encoding plant cell wall-degrading enzymes in longhorned beetles.</title>
        <authorList>
            <person name="Shin N.R."/>
            <person name="Okamura Y."/>
            <person name="Kirsch R."/>
            <person name="Pauchet Y."/>
        </authorList>
    </citation>
    <scope>NUCLEOTIDE SEQUENCE</scope>
    <source>
        <strain evidence="4">AMC_N1</strain>
    </source>
</reference>
<evidence type="ECO:0000313" key="4">
    <source>
        <dbReference type="EMBL" id="KAJ8961427.1"/>
    </source>
</evidence>
<dbReference type="GO" id="GO:0006900">
    <property type="term" value="P:vesicle budding from membrane"/>
    <property type="evidence" value="ECO:0007669"/>
    <property type="project" value="TreeGrafter"/>
</dbReference>
<dbReference type="GO" id="GO:0005771">
    <property type="term" value="C:multivesicular body"/>
    <property type="evidence" value="ECO:0007669"/>
    <property type="project" value="TreeGrafter"/>
</dbReference>
<evidence type="ECO:0000256" key="2">
    <source>
        <dbReference type="ARBA" id="ARBA00006190"/>
    </source>
</evidence>